<dbReference type="GO" id="GO:0006465">
    <property type="term" value="P:signal peptide processing"/>
    <property type="evidence" value="ECO:0007669"/>
    <property type="project" value="TreeGrafter"/>
</dbReference>
<evidence type="ECO:0000256" key="2">
    <source>
        <dbReference type="RuleBase" id="RU003793"/>
    </source>
</evidence>
<dbReference type="GO" id="GO:0005886">
    <property type="term" value="C:plasma membrane"/>
    <property type="evidence" value="ECO:0007669"/>
    <property type="project" value="TreeGrafter"/>
</dbReference>
<dbReference type="PRINTS" id="PR00864">
    <property type="entry name" value="PREPILNPTASE"/>
</dbReference>
<accession>A0A264VR09</accession>
<feature type="transmembrane region" description="Helical" evidence="3">
    <location>
        <begin position="72"/>
        <end position="90"/>
    </location>
</feature>
<sequence>MRELICIFISSAISIISPSEQFILSCQNGKFTNPFDFVCIFSALIMLLISFFSTKKLLVYLPVVFFDKSKIFIKNTILLLIYGVLIFIIYWTSDGLYMVLFLTLYINLIIPLFIIDNKIGYLPDILTYPLLWLGLLYQIHLPNGNVVSAIYAVLISYLVMLMVVTLVEKQTSQPQMGRGDFKLVAACSAWLGVWQLPYFLGTAAGVGLLQYWVIYGLLPKIYQKKQQANQAYPEILSGAKIAKKTKTIPFGPALIISASIWLYLSIIEY</sequence>
<organism evidence="5 6">
    <name type="scientific">Providencia rettgeri</name>
    <dbReference type="NCBI Taxonomy" id="587"/>
    <lineage>
        <taxon>Bacteria</taxon>
        <taxon>Pseudomonadati</taxon>
        <taxon>Pseudomonadota</taxon>
        <taxon>Gammaproteobacteria</taxon>
        <taxon>Enterobacterales</taxon>
        <taxon>Morganellaceae</taxon>
        <taxon>Providencia</taxon>
    </lineage>
</organism>
<dbReference type="GeneID" id="92273652"/>
<dbReference type="RefSeq" id="WP_094962047.1">
    <property type="nucleotide sequence ID" value="NZ_NOWC01000018.1"/>
</dbReference>
<keyword evidence="3" id="KW-1133">Transmembrane helix</keyword>
<dbReference type="InterPro" id="IPR000045">
    <property type="entry name" value="Prepilin_IV_endopep_pep"/>
</dbReference>
<gene>
    <name evidence="5" type="ORF">CHI95_14900</name>
</gene>
<keyword evidence="3" id="KW-0472">Membrane</keyword>
<evidence type="ECO:0000313" key="6">
    <source>
        <dbReference type="Proteomes" id="UP000216001"/>
    </source>
</evidence>
<reference evidence="5 6" key="1">
    <citation type="submission" date="2017-07" db="EMBL/GenBank/DDBJ databases">
        <title>blaIMP-27 on transferable plasmids in Proteus mirabilis and Providencia rettgeri.</title>
        <authorList>
            <person name="Potter R."/>
        </authorList>
    </citation>
    <scope>NUCLEOTIDE SEQUENCE [LARGE SCALE GENOMIC DNA]</scope>
    <source>
        <strain evidence="5 6">PR1</strain>
    </source>
</reference>
<dbReference type="Gene3D" id="1.20.120.1220">
    <property type="match status" value="1"/>
</dbReference>
<feature type="transmembrane region" description="Helical" evidence="3">
    <location>
        <begin position="31"/>
        <end position="52"/>
    </location>
</feature>
<evidence type="ECO:0000256" key="3">
    <source>
        <dbReference type="SAM" id="Phobius"/>
    </source>
</evidence>
<feature type="transmembrane region" description="Helical" evidence="3">
    <location>
        <begin position="96"/>
        <end position="114"/>
    </location>
</feature>
<feature type="transmembrane region" description="Helical" evidence="3">
    <location>
        <begin position="146"/>
        <end position="167"/>
    </location>
</feature>
<feature type="transmembrane region" description="Helical" evidence="3">
    <location>
        <begin position="248"/>
        <end position="267"/>
    </location>
</feature>
<evidence type="ECO:0000313" key="5">
    <source>
        <dbReference type="EMBL" id="OZS73798.1"/>
    </source>
</evidence>
<comment type="caution">
    <text evidence="5">The sequence shown here is derived from an EMBL/GenBank/DDBJ whole genome shotgun (WGS) entry which is preliminary data.</text>
</comment>
<protein>
    <recommendedName>
        <fullName evidence="4">Prepilin type IV endopeptidase peptidase domain-containing protein</fullName>
    </recommendedName>
</protein>
<feature type="domain" description="Prepilin type IV endopeptidase peptidase" evidence="4">
    <location>
        <begin position="108"/>
        <end position="207"/>
    </location>
</feature>
<dbReference type="PANTHER" id="PTHR30487">
    <property type="entry name" value="TYPE 4 PREPILIN-LIKE PROTEINS LEADER PEPTIDE-PROCESSING ENZYME"/>
    <property type="match status" value="1"/>
</dbReference>
<dbReference type="InterPro" id="IPR014032">
    <property type="entry name" value="Peptidase_A24A_bac"/>
</dbReference>
<keyword evidence="3" id="KW-0812">Transmembrane</keyword>
<dbReference type="GO" id="GO:0004190">
    <property type="term" value="F:aspartic-type endopeptidase activity"/>
    <property type="evidence" value="ECO:0007669"/>
    <property type="project" value="InterPro"/>
</dbReference>
<dbReference type="Pfam" id="PF01478">
    <property type="entry name" value="Peptidase_A24"/>
    <property type="match status" value="1"/>
</dbReference>
<evidence type="ECO:0000259" key="4">
    <source>
        <dbReference type="Pfam" id="PF01478"/>
    </source>
</evidence>
<feature type="transmembrane region" description="Helical" evidence="3">
    <location>
        <begin position="202"/>
        <end position="218"/>
    </location>
</feature>
<proteinExistence type="inferred from homology"/>
<dbReference type="InterPro" id="IPR050882">
    <property type="entry name" value="Prepilin_peptidase/N-MTase"/>
</dbReference>
<comment type="similarity">
    <text evidence="1 2">Belongs to the peptidase A24 family.</text>
</comment>
<dbReference type="PANTHER" id="PTHR30487:SF0">
    <property type="entry name" value="PREPILIN LEADER PEPTIDASE_N-METHYLTRANSFERASE-RELATED"/>
    <property type="match status" value="1"/>
</dbReference>
<evidence type="ECO:0000256" key="1">
    <source>
        <dbReference type="ARBA" id="ARBA00005801"/>
    </source>
</evidence>
<dbReference type="Proteomes" id="UP000216001">
    <property type="component" value="Unassembled WGS sequence"/>
</dbReference>
<dbReference type="AlphaFoldDB" id="A0A264VR09"/>
<dbReference type="EMBL" id="NOWC01000018">
    <property type="protein sequence ID" value="OZS73798.1"/>
    <property type="molecule type" value="Genomic_DNA"/>
</dbReference>
<name>A0A264VR09_PRORE</name>
<feature type="transmembrane region" description="Helical" evidence="3">
    <location>
        <begin position="121"/>
        <end position="140"/>
    </location>
</feature>